<evidence type="ECO:0000313" key="2">
    <source>
        <dbReference type="EMBL" id="RUL98699.1"/>
    </source>
</evidence>
<feature type="domain" description="HTH cro/C1-type" evidence="1">
    <location>
        <begin position="28"/>
        <end position="59"/>
    </location>
</feature>
<gene>
    <name evidence="2" type="ORF">EFR84_28360</name>
</gene>
<dbReference type="InterPro" id="IPR001387">
    <property type="entry name" value="Cro/C1-type_HTH"/>
</dbReference>
<reference evidence="2 3" key="1">
    <citation type="submission" date="2018-11" db="EMBL/GenBank/DDBJ databases">
        <title>Rhizobium chutanense sp. nov., isolated from root nodules of Phaseolus vulgaris in China.</title>
        <authorList>
            <person name="Huo Y."/>
        </authorList>
    </citation>
    <scope>NUCLEOTIDE SEQUENCE [LARGE SCALE GENOMIC DNA]</scope>
    <source>
        <strain evidence="2 3">C16</strain>
    </source>
</reference>
<dbReference type="OrthoDB" id="5420607at2"/>
<comment type="caution">
    <text evidence="2">The sequence shown here is derived from an EMBL/GenBank/DDBJ whole genome shotgun (WGS) entry which is preliminary data.</text>
</comment>
<dbReference type="AlphaFoldDB" id="A0A3S0Q2R6"/>
<dbReference type="SUPFAM" id="SSF47413">
    <property type="entry name" value="lambda repressor-like DNA-binding domains"/>
    <property type="match status" value="1"/>
</dbReference>
<sequence>MFMPKASRAIEILPGTATAPLETLGDHLRIARERRGESLRAMASRIGTSVPTLRRMEAGDAKVAIGIYAAALWVFGKSAEFAAIMKPGDDDYATMLDVDRADRRRGRSVIAAMEPVENQMPKRNG</sequence>
<dbReference type="Proteomes" id="UP000278081">
    <property type="component" value="Unassembled WGS sequence"/>
</dbReference>
<dbReference type="Pfam" id="PF13560">
    <property type="entry name" value="HTH_31"/>
    <property type="match status" value="1"/>
</dbReference>
<dbReference type="EMBL" id="RJTJ01000034">
    <property type="protein sequence ID" value="RUL98699.1"/>
    <property type="molecule type" value="Genomic_DNA"/>
</dbReference>
<dbReference type="PROSITE" id="PS50943">
    <property type="entry name" value="HTH_CROC1"/>
    <property type="match status" value="1"/>
</dbReference>
<organism evidence="2 3">
    <name type="scientific">Rhizobium chutanense</name>
    <dbReference type="NCBI Taxonomy" id="2035448"/>
    <lineage>
        <taxon>Bacteria</taxon>
        <taxon>Pseudomonadati</taxon>
        <taxon>Pseudomonadota</taxon>
        <taxon>Alphaproteobacteria</taxon>
        <taxon>Hyphomicrobiales</taxon>
        <taxon>Rhizobiaceae</taxon>
        <taxon>Rhizobium/Agrobacterium group</taxon>
        <taxon>Rhizobium</taxon>
    </lineage>
</organism>
<proteinExistence type="predicted"/>
<name>A0A3S0Q2R6_9HYPH</name>
<dbReference type="SMART" id="SM00530">
    <property type="entry name" value="HTH_XRE"/>
    <property type="match status" value="1"/>
</dbReference>
<dbReference type="Gene3D" id="1.10.260.40">
    <property type="entry name" value="lambda repressor-like DNA-binding domains"/>
    <property type="match status" value="1"/>
</dbReference>
<accession>A0A3S0Q2R6</accession>
<dbReference type="GO" id="GO:0003677">
    <property type="term" value="F:DNA binding"/>
    <property type="evidence" value="ECO:0007669"/>
    <property type="project" value="InterPro"/>
</dbReference>
<evidence type="ECO:0000313" key="3">
    <source>
        <dbReference type="Proteomes" id="UP000278081"/>
    </source>
</evidence>
<protein>
    <submittedName>
        <fullName evidence="2">XRE family transcriptional regulator</fullName>
    </submittedName>
</protein>
<dbReference type="InterPro" id="IPR010982">
    <property type="entry name" value="Lambda_DNA-bd_dom_sf"/>
</dbReference>
<dbReference type="CDD" id="cd00093">
    <property type="entry name" value="HTH_XRE"/>
    <property type="match status" value="1"/>
</dbReference>
<evidence type="ECO:0000259" key="1">
    <source>
        <dbReference type="PROSITE" id="PS50943"/>
    </source>
</evidence>